<feature type="transmembrane region" description="Helical" evidence="1">
    <location>
        <begin position="12"/>
        <end position="35"/>
    </location>
</feature>
<evidence type="ECO:0000313" key="3">
    <source>
        <dbReference type="Proteomes" id="UP000318741"/>
    </source>
</evidence>
<keyword evidence="1" id="KW-1133">Transmembrane helix</keyword>
<gene>
    <name evidence="2" type="ORF">CA12_30050</name>
</gene>
<keyword evidence="3" id="KW-1185">Reference proteome</keyword>
<dbReference type="PROSITE" id="PS51257">
    <property type="entry name" value="PROKAR_LIPOPROTEIN"/>
    <property type="match status" value="1"/>
</dbReference>
<dbReference type="Proteomes" id="UP000318741">
    <property type="component" value="Chromosome"/>
</dbReference>
<dbReference type="EMBL" id="CP036265">
    <property type="protein sequence ID" value="QDT16897.1"/>
    <property type="molecule type" value="Genomic_DNA"/>
</dbReference>
<name>A0A517PBY9_9PLAN</name>
<sequence length="44" mass="4590">MSRPDSSPEPGVYDVLLACAVGALSCGIIFLVLHLGSYGWQVAP</sequence>
<reference evidence="2 3" key="1">
    <citation type="submission" date="2019-02" db="EMBL/GenBank/DDBJ databases">
        <title>Deep-cultivation of Planctomycetes and their phenomic and genomic characterization uncovers novel biology.</title>
        <authorList>
            <person name="Wiegand S."/>
            <person name="Jogler M."/>
            <person name="Boedeker C."/>
            <person name="Pinto D."/>
            <person name="Vollmers J."/>
            <person name="Rivas-Marin E."/>
            <person name="Kohn T."/>
            <person name="Peeters S.H."/>
            <person name="Heuer A."/>
            <person name="Rast P."/>
            <person name="Oberbeckmann S."/>
            <person name="Bunk B."/>
            <person name="Jeske O."/>
            <person name="Meyerdierks A."/>
            <person name="Storesund J.E."/>
            <person name="Kallscheuer N."/>
            <person name="Luecker S."/>
            <person name="Lage O.M."/>
            <person name="Pohl T."/>
            <person name="Merkel B.J."/>
            <person name="Hornburger P."/>
            <person name="Mueller R.-W."/>
            <person name="Bruemmer F."/>
            <person name="Labrenz M."/>
            <person name="Spormann A.M."/>
            <person name="Op den Camp H."/>
            <person name="Overmann J."/>
            <person name="Amann R."/>
            <person name="Jetten M.S.M."/>
            <person name="Mascher T."/>
            <person name="Medema M.H."/>
            <person name="Devos D.P."/>
            <person name="Kaster A.-K."/>
            <person name="Ovreas L."/>
            <person name="Rohde M."/>
            <person name="Galperin M.Y."/>
            <person name="Jogler C."/>
        </authorList>
    </citation>
    <scope>NUCLEOTIDE SEQUENCE [LARGE SCALE GENOMIC DNA]</scope>
    <source>
        <strain evidence="2 3">CA12</strain>
    </source>
</reference>
<evidence type="ECO:0000313" key="2">
    <source>
        <dbReference type="EMBL" id="QDT16897.1"/>
    </source>
</evidence>
<dbReference type="AlphaFoldDB" id="A0A517PBY9"/>
<organism evidence="2 3">
    <name type="scientific">Alienimonas californiensis</name>
    <dbReference type="NCBI Taxonomy" id="2527989"/>
    <lineage>
        <taxon>Bacteria</taxon>
        <taxon>Pseudomonadati</taxon>
        <taxon>Planctomycetota</taxon>
        <taxon>Planctomycetia</taxon>
        <taxon>Planctomycetales</taxon>
        <taxon>Planctomycetaceae</taxon>
        <taxon>Alienimonas</taxon>
    </lineage>
</organism>
<protein>
    <submittedName>
        <fullName evidence="2">Uncharacterized protein</fullName>
    </submittedName>
</protein>
<evidence type="ECO:0000256" key="1">
    <source>
        <dbReference type="SAM" id="Phobius"/>
    </source>
</evidence>
<dbReference type="RefSeq" id="WP_261342352.1">
    <property type="nucleotide sequence ID" value="NZ_CP036265.1"/>
</dbReference>
<keyword evidence="1" id="KW-0472">Membrane</keyword>
<keyword evidence="1" id="KW-0812">Transmembrane</keyword>
<accession>A0A517PBY9</accession>
<proteinExistence type="predicted"/>
<dbReference type="KEGG" id="acaf:CA12_30050"/>